<dbReference type="EMBL" id="UYSU01035826">
    <property type="protein sequence ID" value="VDL96753.1"/>
    <property type="molecule type" value="Genomic_DNA"/>
</dbReference>
<evidence type="ECO:0000313" key="4">
    <source>
        <dbReference type="WBParaSite" id="SSLN_0001077101-mRNA-1"/>
    </source>
</evidence>
<reference evidence="4" key="1">
    <citation type="submission" date="2016-06" db="UniProtKB">
        <authorList>
            <consortium name="WormBaseParasite"/>
        </authorList>
    </citation>
    <scope>IDENTIFICATION</scope>
</reference>
<evidence type="ECO:0000313" key="2">
    <source>
        <dbReference type="EMBL" id="VDL96753.1"/>
    </source>
</evidence>
<protein>
    <submittedName>
        <fullName evidence="4">VOC domain-containing protein</fullName>
    </submittedName>
</protein>
<dbReference type="AlphaFoldDB" id="A0A183T1M0"/>
<accession>A0A183T1M0</accession>
<gene>
    <name evidence="2" type="ORF">SSLN_LOCUS10368</name>
</gene>
<reference evidence="2 3" key="2">
    <citation type="submission" date="2018-11" db="EMBL/GenBank/DDBJ databases">
        <authorList>
            <consortium name="Pathogen Informatics"/>
        </authorList>
    </citation>
    <scope>NUCLEOTIDE SEQUENCE [LARGE SCALE GENOMIC DNA]</scope>
    <source>
        <strain evidence="2 3">NST_G2</strain>
    </source>
</reference>
<dbReference type="Proteomes" id="UP000275846">
    <property type="component" value="Unassembled WGS sequence"/>
</dbReference>
<evidence type="ECO:0000313" key="3">
    <source>
        <dbReference type="Proteomes" id="UP000275846"/>
    </source>
</evidence>
<name>A0A183T1M0_SCHSO</name>
<evidence type="ECO:0000256" key="1">
    <source>
        <dbReference type="SAM" id="MobiDB-lite"/>
    </source>
</evidence>
<keyword evidence="3" id="KW-1185">Reference proteome</keyword>
<proteinExistence type="predicted"/>
<feature type="region of interest" description="Disordered" evidence="1">
    <location>
        <begin position="54"/>
        <end position="77"/>
    </location>
</feature>
<dbReference type="WBParaSite" id="SSLN_0001077101-mRNA-1">
    <property type="protein sequence ID" value="SSLN_0001077101-mRNA-1"/>
    <property type="gene ID" value="SSLN_0001077101"/>
</dbReference>
<organism evidence="4">
    <name type="scientific">Schistocephalus solidus</name>
    <name type="common">Tapeworm</name>
    <dbReference type="NCBI Taxonomy" id="70667"/>
    <lineage>
        <taxon>Eukaryota</taxon>
        <taxon>Metazoa</taxon>
        <taxon>Spiralia</taxon>
        <taxon>Lophotrochozoa</taxon>
        <taxon>Platyhelminthes</taxon>
        <taxon>Cestoda</taxon>
        <taxon>Eucestoda</taxon>
        <taxon>Diphyllobothriidea</taxon>
        <taxon>Diphyllobothriidae</taxon>
        <taxon>Schistocephalus</taxon>
    </lineage>
</organism>
<sequence>MIIHGTDFTISTIIETTSQYISPVASTTTNDWHALLTSRIGLVGHLRIHRTETGEPVAAPSQSHLPQHGVDAANSGPREDFRVRDRILTSQLQYSVEAAEMEIIQLPGLGLVDGPGLRFVKECCQYDGLVHLQFGVHVNTVLIPHGGLQPAEGLTGFVDPLGNLVIDSPLV</sequence>